<reference evidence="4 5" key="1">
    <citation type="submission" date="2020-02" db="EMBL/GenBank/DDBJ databases">
        <title>Paenibacillus sp. nov., isolated from rhizosphere soil of tomato.</title>
        <authorList>
            <person name="Weon H.-Y."/>
            <person name="Lee S.A."/>
        </authorList>
    </citation>
    <scope>NUCLEOTIDE SEQUENCE [LARGE SCALE GENOMIC DNA]</scope>
    <source>
        <strain evidence="4 5">14171R-81</strain>
    </source>
</reference>
<evidence type="ECO:0000313" key="5">
    <source>
        <dbReference type="Proteomes" id="UP000479114"/>
    </source>
</evidence>
<dbReference type="RefSeq" id="WP_162639314.1">
    <property type="nucleotide sequence ID" value="NZ_CP048286.1"/>
</dbReference>
<dbReference type="AlphaFoldDB" id="A0A6C0NWF7"/>
<dbReference type="EMBL" id="CP048286">
    <property type="protein sequence ID" value="QHW30545.1"/>
    <property type="molecule type" value="Genomic_DNA"/>
</dbReference>
<protein>
    <submittedName>
        <fullName evidence="4">GNAT family N-acetyltransferase</fullName>
    </submittedName>
</protein>
<dbReference type="Pfam" id="PF00583">
    <property type="entry name" value="Acetyltransf_1"/>
    <property type="match status" value="1"/>
</dbReference>
<name>A0A6C0NWF7_9BACL</name>
<dbReference type="SUPFAM" id="SSF55729">
    <property type="entry name" value="Acyl-CoA N-acyltransferases (Nat)"/>
    <property type="match status" value="1"/>
</dbReference>
<gene>
    <name evidence="4" type="ORF">GZH47_06540</name>
</gene>
<dbReference type="CDD" id="cd04301">
    <property type="entry name" value="NAT_SF"/>
    <property type="match status" value="1"/>
</dbReference>
<dbReference type="PANTHER" id="PTHR43877">
    <property type="entry name" value="AMINOALKYLPHOSPHONATE N-ACETYLTRANSFERASE-RELATED-RELATED"/>
    <property type="match status" value="1"/>
</dbReference>
<keyword evidence="5" id="KW-1185">Reference proteome</keyword>
<dbReference type="Gene3D" id="3.40.630.30">
    <property type="match status" value="1"/>
</dbReference>
<dbReference type="InterPro" id="IPR050832">
    <property type="entry name" value="Bact_Acetyltransf"/>
</dbReference>
<dbReference type="KEGG" id="prz:GZH47_06540"/>
<organism evidence="4 5">
    <name type="scientific">Paenibacillus rhizovicinus</name>
    <dbReference type="NCBI Taxonomy" id="2704463"/>
    <lineage>
        <taxon>Bacteria</taxon>
        <taxon>Bacillati</taxon>
        <taxon>Bacillota</taxon>
        <taxon>Bacilli</taxon>
        <taxon>Bacillales</taxon>
        <taxon>Paenibacillaceae</taxon>
        <taxon>Paenibacillus</taxon>
    </lineage>
</organism>
<dbReference type="PANTHER" id="PTHR43877:SF2">
    <property type="entry name" value="AMINOALKYLPHOSPHONATE N-ACETYLTRANSFERASE-RELATED"/>
    <property type="match status" value="1"/>
</dbReference>
<keyword evidence="1 4" id="KW-0808">Transferase</keyword>
<dbReference type="Proteomes" id="UP000479114">
    <property type="component" value="Chromosome"/>
</dbReference>
<sequence length="190" mass="21430">MLDKSIPYFNVIMKRSAALPVPVPVLPAGYSFAAFTEGDETHWADIEAAVGEFEDGGEAKGYFHDAYLPERDQLSERVLFARTPDGEYAGTVTAWWNDDGDRRVASLHWLAVKPGFQGLGLGKALVRQCLLTLARTEGKQDVYLHTQTWSYKAVGLYLQTGFEIEPTSSFGSYRNDYEQAMPWLRERLNR</sequence>
<accession>A0A6C0NWF7</accession>
<dbReference type="GO" id="GO:0016747">
    <property type="term" value="F:acyltransferase activity, transferring groups other than amino-acyl groups"/>
    <property type="evidence" value="ECO:0007669"/>
    <property type="project" value="InterPro"/>
</dbReference>
<dbReference type="PROSITE" id="PS51186">
    <property type="entry name" value="GNAT"/>
    <property type="match status" value="1"/>
</dbReference>
<dbReference type="InterPro" id="IPR000182">
    <property type="entry name" value="GNAT_dom"/>
</dbReference>
<evidence type="ECO:0000256" key="1">
    <source>
        <dbReference type="ARBA" id="ARBA00022679"/>
    </source>
</evidence>
<evidence type="ECO:0000259" key="3">
    <source>
        <dbReference type="PROSITE" id="PS51186"/>
    </source>
</evidence>
<evidence type="ECO:0000256" key="2">
    <source>
        <dbReference type="ARBA" id="ARBA00023315"/>
    </source>
</evidence>
<keyword evidence="2" id="KW-0012">Acyltransferase</keyword>
<evidence type="ECO:0000313" key="4">
    <source>
        <dbReference type="EMBL" id="QHW30545.1"/>
    </source>
</evidence>
<proteinExistence type="predicted"/>
<feature type="domain" description="N-acetyltransferase" evidence="3">
    <location>
        <begin position="30"/>
        <end position="186"/>
    </location>
</feature>
<dbReference type="InterPro" id="IPR016181">
    <property type="entry name" value="Acyl_CoA_acyltransferase"/>
</dbReference>